<evidence type="ECO:0000313" key="2">
    <source>
        <dbReference type="EMBL" id="KAF2654294.1"/>
    </source>
</evidence>
<evidence type="ECO:0000259" key="1">
    <source>
        <dbReference type="Pfam" id="PF24809"/>
    </source>
</evidence>
<gene>
    <name evidence="2" type="ORF">K491DRAFT_679769</name>
</gene>
<dbReference type="AlphaFoldDB" id="A0A6A6T6W2"/>
<dbReference type="Pfam" id="PF24809">
    <property type="entry name" value="DUF7708"/>
    <property type="match status" value="1"/>
</dbReference>
<organism evidence="2 3">
    <name type="scientific">Lophiostoma macrostomum CBS 122681</name>
    <dbReference type="NCBI Taxonomy" id="1314788"/>
    <lineage>
        <taxon>Eukaryota</taxon>
        <taxon>Fungi</taxon>
        <taxon>Dikarya</taxon>
        <taxon>Ascomycota</taxon>
        <taxon>Pezizomycotina</taxon>
        <taxon>Dothideomycetes</taxon>
        <taxon>Pleosporomycetidae</taxon>
        <taxon>Pleosporales</taxon>
        <taxon>Lophiostomataceae</taxon>
        <taxon>Lophiostoma</taxon>
    </lineage>
</organism>
<evidence type="ECO:0000313" key="3">
    <source>
        <dbReference type="Proteomes" id="UP000799324"/>
    </source>
</evidence>
<name>A0A6A6T6W2_9PLEO</name>
<protein>
    <recommendedName>
        <fullName evidence="1">DUF7708 domain-containing protein</fullName>
    </recommendedName>
</protein>
<dbReference type="InterPro" id="IPR056125">
    <property type="entry name" value="DUF7708"/>
</dbReference>
<accession>A0A6A6T6W2</accession>
<sequence length="564" mass="62923">MKGLESAADEFFRAEEKSGKDSKMKKIFSRKKQSVESRVEQQFRQANARSLDDVKDLVQGMAQDWKEKHGKARLLLLGAPTLSDLMAVVPKENMYVGILCGGLSMVVQASVNHSEIADNLSRATAHICERAAVCAGLVDVIKKSSMQKDLAEVYKQLFSFLLEAGRWFNKSGFSRFFDSFNTAVKEKHDAAVAILNEHIDLIAQKGFVEGLLRTEDVRQTADIIEWKLDLFVIPRLESIEDNLGALAEEVRKQPQLMQDQFMAAGNSMLNLLMQQVDTSLQDIVSQKLLAFENSRLQLAVNASIGTVQELPSVANKSREQAERDCKVLHSLLCGTDGVNEAQESGQLLADINVIGRLAVWIQESTRTSCKLWIDFPYEFQQDCPAKATALGMISITARSKAPFISYVCRKPRYNEIPETQEPERAGVCSAVYSLLLQLFKFRPQPDEFYTTQEELSEIIGPTYSFTAALQLLKSLLQNTPTLRYCIIHGLNDLETGDGLNDCKAVVEVLFSHARRAKHPFSILFTTAGQSRALYALMDRNDRASSDASTTAVAKRGLDLNMVQM</sequence>
<feature type="domain" description="DUF7708" evidence="1">
    <location>
        <begin position="88"/>
        <end position="203"/>
    </location>
</feature>
<proteinExistence type="predicted"/>
<reference evidence="2" key="1">
    <citation type="journal article" date="2020" name="Stud. Mycol.">
        <title>101 Dothideomycetes genomes: a test case for predicting lifestyles and emergence of pathogens.</title>
        <authorList>
            <person name="Haridas S."/>
            <person name="Albert R."/>
            <person name="Binder M."/>
            <person name="Bloem J."/>
            <person name="Labutti K."/>
            <person name="Salamov A."/>
            <person name="Andreopoulos B."/>
            <person name="Baker S."/>
            <person name="Barry K."/>
            <person name="Bills G."/>
            <person name="Bluhm B."/>
            <person name="Cannon C."/>
            <person name="Castanera R."/>
            <person name="Culley D."/>
            <person name="Daum C."/>
            <person name="Ezra D."/>
            <person name="Gonzalez J."/>
            <person name="Henrissat B."/>
            <person name="Kuo A."/>
            <person name="Liang C."/>
            <person name="Lipzen A."/>
            <person name="Lutzoni F."/>
            <person name="Magnuson J."/>
            <person name="Mondo S."/>
            <person name="Nolan M."/>
            <person name="Ohm R."/>
            <person name="Pangilinan J."/>
            <person name="Park H.-J."/>
            <person name="Ramirez L."/>
            <person name="Alfaro M."/>
            <person name="Sun H."/>
            <person name="Tritt A."/>
            <person name="Yoshinaga Y."/>
            <person name="Zwiers L.-H."/>
            <person name="Turgeon B."/>
            <person name="Goodwin S."/>
            <person name="Spatafora J."/>
            <person name="Crous P."/>
            <person name="Grigoriev I."/>
        </authorList>
    </citation>
    <scope>NUCLEOTIDE SEQUENCE</scope>
    <source>
        <strain evidence="2">CBS 122681</strain>
    </source>
</reference>
<dbReference type="Proteomes" id="UP000799324">
    <property type="component" value="Unassembled WGS sequence"/>
</dbReference>
<dbReference type="OrthoDB" id="4840035at2759"/>
<dbReference type="EMBL" id="MU004366">
    <property type="protein sequence ID" value="KAF2654294.1"/>
    <property type="molecule type" value="Genomic_DNA"/>
</dbReference>
<keyword evidence="3" id="KW-1185">Reference proteome</keyword>